<protein>
    <submittedName>
        <fullName evidence="6">ATP-binding cassette domain-containing protein</fullName>
    </submittedName>
</protein>
<evidence type="ECO:0000259" key="5">
    <source>
        <dbReference type="PROSITE" id="PS50893"/>
    </source>
</evidence>
<dbReference type="InterPro" id="IPR003593">
    <property type="entry name" value="AAA+_ATPase"/>
</dbReference>
<feature type="domain" description="ABC transporter" evidence="5">
    <location>
        <begin position="5"/>
        <end position="235"/>
    </location>
</feature>
<comment type="caution">
    <text evidence="6">The sequence shown here is derived from an EMBL/GenBank/DDBJ whole genome shotgun (WGS) entry which is preliminary data.</text>
</comment>
<evidence type="ECO:0000313" key="7">
    <source>
        <dbReference type="Proteomes" id="UP001139534"/>
    </source>
</evidence>
<evidence type="ECO:0000256" key="2">
    <source>
        <dbReference type="ARBA" id="ARBA00022448"/>
    </source>
</evidence>
<accession>A0A9X1XUI6</accession>
<dbReference type="InterPro" id="IPR017871">
    <property type="entry name" value="ABC_transporter-like_CS"/>
</dbReference>
<keyword evidence="3" id="KW-0547">Nucleotide-binding</keyword>
<dbReference type="PANTHER" id="PTHR42711:SF5">
    <property type="entry name" value="ABC TRANSPORTER ATP-BINDING PROTEIN NATA"/>
    <property type="match status" value="1"/>
</dbReference>
<dbReference type="Pfam" id="PF00005">
    <property type="entry name" value="ABC_tran"/>
    <property type="match status" value="1"/>
</dbReference>
<dbReference type="PROSITE" id="PS50893">
    <property type="entry name" value="ABC_TRANSPORTER_2"/>
    <property type="match status" value="1"/>
</dbReference>
<dbReference type="Proteomes" id="UP001139534">
    <property type="component" value="Unassembled WGS sequence"/>
</dbReference>
<dbReference type="InterPro" id="IPR003439">
    <property type="entry name" value="ABC_transporter-like_ATP-bd"/>
</dbReference>
<gene>
    <name evidence="6" type="ORF">M0651_01370</name>
</gene>
<dbReference type="AlphaFoldDB" id="A0A9X1XUI6"/>
<name>A0A9X1XUI6_9BACL</name>
<dbReference type="SUPFAM" id="SSF52540">
    <property type="entry name" value="P-loop containing nucleoside triphosphate hydrolases"/>
    <property type="match status" value="1"/>
</dbReference>
<dbReference type="GO" id="GO:0005524">
    <property type="term" value="F:ATP binding"/>
    <property type="evidence" value="ECO:0007669"/>
    <property type="project" value="UniProtKB-KW"/>
</dbReference>
<keyword evidence="2" id="KW-0813">Transport</keyword>
<dbReference type="GO" id="GO:0016887">
    <property type="term" value="F:ATP hydrolysis activity"/>
    <property type="evidence" value="ECO:0007669"/>
    <property type="project" value="InterPro"/>
</dbReference>
<sequence length="305" mass="33657">MGNIIEVTGLKKSFGSLEAVKKVDFTVKEGSLFAFLGPNGAGKSTTIDIISTQLQPDAGEVIIDGYRLGQDDDRIRSSIGIVFQDSLLDPLLTVEENLQIRGRLYGRPRPELQAEIEAAAETAGVTEFLKRPYGKLSGGQRRRADIARALIHTPKVLFLDEPTTGLDPQTRKRVWEMVLKLQREQGMTVFLTTHYMEEAAQADYITIIDHGEVLAQGSPLELKNRYASDMLKIKPVNDVELTALLEELGLAFERDAAGIYHIALDSTAEALGILDRCRDNIANLEIVNGTMDDVFINLTGTEVRS</sequence>
<evidence type="ECO:0000256" key="4">
    <source>
        <dbReference type="ARBA" id="ARBA00022840"/>
    </source>
</evidence>
<comment type="similarity">
    <text evidence="1">Belongs to the ABC transporter superfamily.</text>
</comment>
<dbReference type="SMART" id="SM00382">
    <property type="entry name" value="AAA"/>
    <property type="match status" value="1"/>
</dbReference>
<proteinExistence type="inferred from homology"/>
<evidence type="ECO:0000313" key="6">
    <source>
        <dbReference type="EMBL" id="MCK8485820.1"/>
    </source>
</evidence>
<keyword evidence="7" id="KW-1185">Reference proteome</keyword>
<dbReference type="PROSITE" id="PS00211">
    <property type="entry name" value="ABC_TRANSPORTER_1"/>
    <property type="match status" value="1"/>
</dbReference>
<dbReference type="InterPro" id="IPR050763">
    <property type="entry name" value="ABC_transporter_ATP-binding"/>
</dbReference>
<dbReference type="Gene3D" id="3.40.50.300">
    <property type="entry name" value="P-loop containing nucleotide triphosphate hydrolases"/>
    <property type="match status" value="1"/>
</dbReference>
<evidence type="ECO:0000256" key="3">
    <source>
        <dbReference type="ARBA" id="ARBA00022741"/>
    </source>
</evidence>
<dbReference type="InterPro" id="IPR027417">
    <property type="entry name" value="P-loop_NTPase"/>
</dbReference>
<organism evidence="6 7">
    <name type="scientific">Paenibacillus mellifer</name>
    <dbReference type="NCBI Taxonomy" id="2937794"/>
    <lineage>
        <taxon>Bacteria</taxon>
        <taxon>Bacillati</taxon>
        <taxon>Bacillota</taxon>
        <taxon>Bacilli</taxon>
        <taxon>Bacillales</taxon>
        <taxon>Paenibacillaceae</taxon>
        <taxon>Paenibacillus</taxon>
    </lineage>
</organism>
<evidence type="ECO:0000256" key="1">
    <source>
        <dbReference type="ARBA" id="ARBA00005417"/>
    </source>
</evidence>
<reference evidence="6" key="1">
    <citation type="submission" date="2022-04" db="EMBL/GenBank/DDBJ databases">
        <authorList>
            <person name="Seo M.-J."/>
        </authorList>
    </citation>
    <scope>NUCLEOTIDE SEQUENCE</scope>
    <source>
        <strain evidence="6">MBLB2552</strain>
    </source>
</reference>
<dbReference type="PANTHER" id="PTHR42711">
    <property type="entry name" value="ABC TRANSPORTER ATP-BINDING PROTEIN"/>
    <property type="match status" value="1"/>
</dbReference>
<dbReference type="RefSeq" id="WP_248550058.1">
    <property type="nucleotide sequence ID" value="NZ_JALPRK010000001.1"/>
</dbReference>
<dbReference type="EMBL" id="JALPRK010000001">
    <property type="protein sequence ID" value="MCK8485820.1"/>
    <property type="molecule type" value="Genomic_DNA"/>
</dbReference>
<keyword evidence="4 6" id="KW-0067">ATP-binding</keyword>